<organism evidence="2 3">
    <name type="scientific">Gossypium aridum</name>
    <name type="common">American cotton</name>
    <name type="synonym">Erioxylum aridum</name>
    <dbReference type="NCBI Taxonomy" id="34290"/>
    <lineage>
        <taxon>Eukaryota</taxon>
        <taxon>Viridiplantae</taxon>
        <taxon>Streptophyta</taxon>
        <taxon>Embryophyta</taxon>
        <taxon>Tracheophyta</taxon>
        <taxon>Spermatophyta</taxon>
        <taxon>Magnoliopsida</taxon>
        <taxon>eudicotyledons</taxon>
        <taxon>Gunneridae</taxon>
        <taxon>Pentapetalae</taxon>
        <taxon>rosids</taxon>
        <taxon>malvids</taxon>
        <taxon>Malvales</taxon>
        <taxon>Malvaceae</taxon>
        <taxon>Malvoideae</taxon>
        <taxon>Gossypium</taxon>
    </lineage>
</organism>
<feature type="non-terminal residue" evidence="2">
    <location>
        <position position="38"/>
    </location>
</feature>
<evidence type="ECO:0000313" key="3">
    <source>
        <dbReference type="Proteomes" id="UP000593577"/>
    </source>
</evidence>
<feature type="compositionally biased region" description="Basic and acidic residues" evidence="1">
    <location>
        <begin position="18"/>
        <end position="27"/>
    </location>
</feature>
<accession>A0A7J8X1J7</accession>
<dbReference type="Proteomes" id="UP000593577">
    <property type="component" value="Unassembled WGS sequence"/>
</dbReference>
<dbReference type="AlphaFoldDB" id="A0A7J8X1J7"/>
<name>A0A7J8X1J7_GOSAI</name>
<keyword evidence="3" id="KW-1185">Reference proteome</keyword>
<dbReference type="EMBL" id="JABFAA010000004">
    <property type="protein sequence ID" value="MBA0680669.1"/>
    <property type="molecule type" value="Genomic_DNA"/>
</dbReference>
<proteinExistence type="predicted"/>
<evidence type="ECO:0000313" key="2">
    <source>
        <dbReference type="EMBL" id="MBA0680669.1"/>
    </source>
</evidence>
<sequence length="38" mass="3972">MAGKGGKGLLATKTTAANKDKDKDKKRPVSRSSRAGIQ</sequence>
<comment type="caution">
    <text evidence="2">The sequence shown here is derived from an EMBL/GenBank/DDBJ whole genome shotgun (WGS) entry which is preliminary data.</text>
</comment>
<protein>
    <submittedName>
        <fullName evidence="2">Uncharacterized protein</fullName>
    </submittedName>
</protein>
<reference evidence="2 3" key="1">
    <citation type="journal article" date="2019" name="Genome Biol. Evol.">
        <title>Insights into the evolution of the New World diploid cottons (Gossypium, subgenus Houzingenia) based on genome sequencing.</title>
        <authorList>
            <person name="Grover C.E."/>
            <person name="Arick M.A. 2nd"/>
            <person name="Thrash A."/>
            <person name="Conover J.L."/>
            <person name="Sanders W.S."/>
            <person name="Peterson D.G."/>
            <person name="Frelichowski J.E."/>
            <person name="Scheffler J.A."/>
            <person name="Scheffler B.E."/>
            <person name="Wendel J.F."/>
        </authorList>
    </citation>
    <scope>NUCLEOTIDE SEQUENCE [LARGE SCALE GENOMIC DNA]</scope>
    <source>
        <strain evidence="2">185</strain>
        <tissue evidence="2">Leaf</tissue>
    </source>
</reference>
<evidence type="ECO:0000256" key="1">
    <source>
        <dbReference type="SAM" id="MobiDB-lite"/>
    </source>
</evidence>
<feature type="region of interest" description="Disordered" evidence="1">
    <location>
        <begin position="1"/>
        <end position="38"/>
    </location>
</feature>
<gene>
    <name evidence="2" type="ORF">Goari_012356</name>
</gene>